<evidence type="ECO:0000259" key="1">
    <source>
        <dbReference type="Pfam" id="PF13460"/>
    </source>
</evidence>
<keyword evidence="3" id="KW-1185">Reference proteome</keyword>
<evidence type="ECO:0000313" key="3">
    <source>
        <dbReference type="Proteomes" id="UP001519288"/>
    </source>
</evidence>
<organism evidence="2 3">
    <name type="scientific">Paenibacillus shirakamiensis</name>
    <dbReference type="NCBI Taxonomy" id="1265935"/>
    <lineage>
        <taxon>Bacteria</taxon>
        <taxon>Bacillati</taxon>
        <taxon>Bacillota</taxon>
        <taxon>Bacilli</taxon>
        <taxon>Bacillales</taxon>
        <taxon>Paenibacillaceae</taxon>
        <taxon>Paenibacillus</taxon>
    </lineage>
</organism>
<gene>
    <name evidence="2" type="ORF">J2Z69_002925</name>
</gene>
<protein>
    <submittedName>
        <fullName evidence="2">Uncharacterized protein YbjT (DUF2867 family)</fullName>
    </submittedName>
</protein>
<dbReference type="SUPFAM" id="SSF51735">
    <property type="entry name" value="NAD(P)-binding Rossmann-fold domains"/>
    <property type="match status" value="1"/>
</dbReference>
<dbReference type="Proteomes" id="UP001519288">
    <property type="component" value="Unassembled WGS sequence"/>
</dbReference>
<dbReference type="EMBL" id="JAGGLD010000005">
    <property type="protein sequence ID" value="MBP2001869.1"/>
    <property type="molecule type" value="Genomic_DNA"/>
</dbReference>
<dbReference type="Pfam" id="PF13460">
    <property type="entry name" value="NAD_binding_10"/>
    <property type="match status" value="1"/>
</dbReference>
<comment type="caution">
    <text evidence="2">The sequence shown here is derived from an EMBL/GenBank/DDBJ whole genome shotgun (WGS) entry which is preliminary data.</text>
</comment>
<dbReference type="InterPro" id="IPR036291">
    <property type="entry name" value="NAD(P)-bd_dom_sf"/>
</dbReference>
<accession>A0ABS4JMP0</accession>
<feature type="domain" description="NAD(P)-binding" evidence="1">
    <location>
        <begin position="8"/>
        <end position="184"/>
    </location>
</feature>
<evidence type="ECO:0000313" key="2">
    <source>
        <dbReference type="EMBL" id="MBP2001869.1"/>
    </source>
</evidence>
<dbReference type="PANTHER" id="PTHR15020">
    <property type="entry name" value="FLAVIN REDUCTASE-RELATED"/>
    <property type="match status" value="1"/>
</dbReference>
<sequence>MDIVFVAGAHGGTGQRIVRELLHCGYKVHGLVRNQEQADVLEAMGARAFVGDLTGSFSAGLKEADAVICAVGAGMKGRPEEVDHLGTVRLIEQSVIDGVERFVLISSIGTLYPEHMPDMLKPFLLAKRQAEKVLEESTLVHTIIRPGGLTNEEGTGRIHATVEPGLNGIISRDDVARAAVLSLTQSKTDDAAFDLVGGDTPVAEALAELKV</sequence>
<dbReference type="Gene3D" id="3.40.50.720">
    <property type="entry name" value="NAD(P)-binding Rossmann-like Domain"/>
    <property type="match status" value="1"/>
</dbReference>
<name>A0ABS4JMP0_9BACL</name>
<dbReference type="InterPro" id="IPR016040">
    <property type="entry name" value="NAD(P)-bd_dom"/>
</dbReference>
<dbReference type="PANTHER" id="PTHR15020:SF50">
    <property type="entry name" value="UPF0659 PROTEIN YMR090W"/>
    <property type="match status" value="1"/>
</dbReference>
<reference evidence="2 3" key="1">
    <citation type="submission" date="2021-03" db="EMBL/GenBank/DDBJ databases">
        <title>Genomic Encyclopedia of Type Strains, Phase IV (KMG-IV): sequencing the most valuable type-strain genomes for metagenomic binning, comparative biology and taxonomic classification.</title>
        <authorList>
            <person name="Goeker M."/>
        </authorList>
    </citation>
    <scope>NUCLEOTIDE SEQUENCE [LARGE SCALE GENOMIC DNA]</scope>
    <source>
        <strain evidence="2 3">DSM 26806</strain>
    </source>
</reference>
<dbReference type="CDD" id="cd05243">
    <property type="entry name" value="SDR_a5"/>
    <property type="match status" value="1"/>
</dbReference>
<proteinExistence type="predicted"/>
<dbReference type="RefSeq" id="WP_209863960.1">
    <property type="nucleotide sequence ID" value="NZ_JAGGLD010000005.1"/>
</dbReference>